<evidence type="ECO:0000256" key="2">
    <source>
        <dbReference type="ARBA" id="ARBA00022833"/>
    </source>
</evidence>
<reference evidence="4" key="3">
    <citation type="submission" date="2015-06" db="UniProtKB">
        <authorList>
            <consortium name="EnsemblMetazoa"/>
        </authorList>
    </citation>
    <scope>IDENTIFICATION</scope>
</reference>
<dbReference type="KEGG" id="hro:HELRODRAFT_162576"/>
<dbReference type="EMBL" id="AMQM01001113">
    <property type="status" value="NOT_ANNOTATED_CDS"/>
    <property type="molecule type" value="Genomic_DNA"/>
</dbReference>
<gene>
    <name evidence="4" type="primary">20199651</name>
    <name evidence="3" type="ORF">HELRODRAFT_162576</name>
</gene>
<dbReference type="GeneID" id="20199651"/>
<dbReference type="Proteomes" id="UP000015101">
    <property type="component" value="Unassembled WGS sequence"/>
</dbReference>
<dbReference type="HOGENOM" id="CLU_1827403_0_0_1"/>
<reference evidence="3 5" key="2">
    <citation type="journal article" date="2013" name="Nature">
        <title>Insights into bilaterian evolution from three spiralian genomes.</title>
        <authorList>
            <person name="Simakov O."/>
            <person name="Marletaz F."/>
            <person name="Cho S.J."/>
            <person name="Edsinger-Gonzales E."/>
            <person name="Havlak P."/>
            <person name="Hellsten U."/>
            <person name="Kuo D.H."/>
            <person name="Larsson T."/>
            <person name="Lv J."/>
            <person name="Arendt D."/>
            <person name="Savage R."/>
            <person name="Osoegawa K."/>
            <person name="de Jong P."/>
            <person name="Grimwood J."/>
            <person name="Chapman J.A."/>
            <person name="Shapiro H."/>
            <person name="Aerts A."/>
            <person name="Otillar R.P."/>
            <person name="Terry A.Y."/>
            <person name="Boore J.L."/>
            <person name="Grigoriev I.V."/>
            <person name="Lindberg D.R."/>
            <person name="Seaver E.C."/>
            <person name="Weisblat D.A."/>
            <person name="Putnam N.H."/>
            <person name="Rokhsar D.S."/>
        </authorList>
    </citation>
    <scope>NUCLEOTIDE SEQUENCE</scope>
</reference>
<dbReference type="EMBL" id="KB097143">
    <property type="protein sequence ID" value="ESN99089.1"/>
    <property type="molecule type" value="Genomic_DNA"/>
</dbReference>
<dbReference type="OrthoDB" id="278606at2759"/>
<dbReference type="PANTHER" id="PTHR13267:SF3">
    <property type="entry name" value="ZINC FINGER PROTEIN 277"/>
    <property type="match status" value="1"/>
</dbReference>
<keyword evidence="2" id="KW-0862">Zinc</keyword>
<dbReference type="InterPro" id="IPR040048">
    <property type="entry name" value="ZNF277"/>
</dbReference>
<dbReference type="InParanoid" id="T1ESV1"/>
<proteinExistence type="predicted"/>
<evidence type="ECO:0000313" key="3">
    <source>
        <dbReference type="EMBL" id="ESN99089.1"/>
    </source>
</evidence>
<evidence type="ECO:0000256" key="1">
    <source>
        <dbReference type="ARBA" id="ARBA00022723"/>
    </source>
</evidence>
<dbReference type="PANTHER" id="PTHR13267">
    <property type="entry name" value="ZINC FINGER PROTEIN 277"/>
    <property type="match status" value="1"/>
</dbReference>
<name>T1ESV1_HELRO</name>
<reference evidence="5" key="1">
    <citation type="submission" date="2012-12" db="EMBL/GenBank/DDBJ databases">
        <authorList>
            <person name="Hellsten U."/>
            <person name="Grimwood J."/>
            <person name="Chapman J.A."/>
            <person name="Shapiro H."/>
            <person name="Aerts A."/>
            <person name="Otillar R.P."/>
            <person name="Terry A.Y."/>
            <person name="Boore J.L."/>
            <person name="Simakov O."/>
            <person name="Marletaz F."/>
            <person name="Cho S.-J."/>
            <person name="Edsinger-Gonzales E."/>
            <person name="Havlak P."/>
            <person name="Kuo D.-H."/>
            <person name="Larsson T."/>
            <person name="Lv J."/>
            <person name="Arendt D."/>
            <person name="Savage R."/>
            <person name="Osoegawa K."/>
            <person name="de Jong P."/>
            <person name="Lindberg D.R."/>
            <person name="Seaver E.C."/>
            <person name="Weisblat D.A."/>
            <person name="Putnam N.H."/>
            <person name="Grigoriev I.V."/>
            <person name="Rokhsar D.S."/>
        </authorList>
    </citation>
    <scope>NUCLEOTIDE SEQUENCE</scope>
</reference>
<sequence>MEESVHCDFSDNPVLEALTFNDFDCENFGNAAGDKVLGSDYRSSSERNLLCLLCDDDDTGNFLLDGTDPDDKEIREKLRNHKLQELLDIQKKERENDNFNKLCLFCNKCFSKSRIQYLNHLLENHNLNLGPIENIGINCLI</sequence>
<organism evidence="4 5">
    <name type="scientific">Helobdella robusta</name>
    <name type="common">Californian leech</name>
    <dbReference type="NCBI Taxonomy" id="6412"/>
    <lineage>
        <taxon>Eukaryota</taxon>
        <taxon>Metazoa</taxon>
        <taxon>Spiralia</taxon>
        <taxon>Lophotrochozoa</taxon>
        <taxon>Annelida</taxon>
        <taxon>Clitellata</taxon>
        <taxon>Hirudinea</taxon>
        <taxon>Rhynchobdellida</taxon>
        <taxon>Glossiphoniidae</taxon>
        <taxon>Helobdella</taxon>
    </lineage>
</organism>
<dbReference type="RefSeq" id="XP_009022990.1">
    <property type="nucleotide sequence ID" value="XM_009024742.1"/>
</dbReference>
<evidence type="ECO:0000313" key="5">
    <source>
        <dbReference type="Proteomes" id="UP000015101"/>
    </source>
</evidence>
<protein>
    <submittedName>
        <fullName evidence="3 4">Uncharacterized protein</fullName>
    </submittedName>
</protein>
<keyword evidence="1" id="KW-0479">Metal-binding</keyword>
<evidence type="ECO:0000313" key="4">
    <source>
        <dbReference type="EnsemblMetazoa" id="HelroP162576"/>
    </source>
</evidence>
<dbReference type="GO" id="GO:0046872">
    <property type="term" value="F:metal ion binding"/>
    <property type="evidence" value="ECO:0007669"/>
    <property type="project" value="UniProtKB-KW"/>
</dbReference>
<dbReference type="CTD" id="20199651"/>
<dbReference type="AlphaFoldDB" id="T1ESV1"/>
<keyword evidence="5" id="KW-1185">Reference proteome</keyword>
<accession>T1ESV1</accession>
<dbReference type="EnsemblMetazoa" id="HelroT162576">
    <property type="protein sequence ID" value="HelroP162576"/>
    <property type="gene ID" value="HelroG162576"/>
</dbReference>
<dbReference type="eggNOG" id="KOG2482">
    <property type="taxonomic scope" value="Eukaryota"/>
</dbReference>